<organism evidence="3 4">
    <name type="scientific">Bradyrhizobium agreste</name>
    <dbReference type="NCBI Taxonomy" id="2751811"/>
    <lineage>
        <taxon>Bacteria</taxon>
        <taxon>Pseudomonadati</taxon>
        <taxon>Pseudomonadota</taxon>
        <taxon>Alphaproteobacteria</taxon>
        <taxon>Hyphomicrobiales</taxon>
        <taxon>Nitrobacteraceae</taxon>
        <taxon>Bradyrhizobium</taxon>
    </lineage>
</organism>
<accession>A0ABS0PK35</accession>
<keyword evidence="2" id="KW-0472">Membrane</keyword>
<keyword evidence="2" id="KW-0812">Transmembrane</keyword>
<gene>
    <name evidence="3" type="ORF">HZZ13_07095</name>
</gene>
<evidence type="ECO:0000256" key="2">
    <source>
        <dbReference type="SAM" id="Phobius"/>
    </source>
</evidence>
<sequence>MAFFEDIFKGGNIVTGLAIGIGAGVVAPALIPVLRPIAKTVIKAGLVAYDQGRVALAELNEQTGDVLAEARSELAEQAEQEEKSKRPRKAEPAHQGT</sequence>
<name>A0ABS0PK35_9BRAD</name>
<protein>
    <submittedName>
        <fullName evidence="3">DUF5132 domain-containing protein</fullName>
    </submittedName>
</protein>
<keyword evidence="4" id="KW-1185">Reference proteome</keyword>
<keyword evidence="2" id="KW-1133">Transmembrane helix</keyword>
<feature type="transmembrane region" description="Helical" evidence="2">
    <location>
        <begin position="12"/>
        <end position="34"/>
    </location>
</feature>
<evidence type="ECO:0000256" key="1">
    <source>
        <dbReference type="SAM" id="MobiDB-lite"/>
    </source>
</evidence>
<dbReference type="InterPro" id="IPR033456">
    <property type="entry name" value="DUF5132"/>
</dbReference>
<evidence type="ECO:0000313" key="4">
    <source>
        <dbReference type="Proteomes" id="UP000807370"/>
    </source>
</evidence>
<evidence type="ECO:0000313" key="3">
    <source>
        <dbReference type="EMBL" id="MBH5397559.1"/>
    </source>
</evidence>
<dbReference type="Proteomes" id="UP000807370">
    <property type="component" value="Unassembled WGS sequence"/>
</dbReference>
<proteinExistence type="predicted"/>
<feature type="region of interest" description="Disordered" evidence="1">
    <location>
        <begin position="69"/>
        <end position="97"/>
    </location>
</feature>
<comment type="caution">
    <text evidence="3">The sequence shown here is derived from an EMBL/GenBank/DDBJ whole genome shotgun (WGS) entry which is preliminary data.</text>
</comment>
<dbReference type="RefSeq" id="WP_197958937.1">
    <property type="nucleotide sequence ID" value="NZ_JACCHP010000004.1"/>
</dbReference>
<dbReference type="Pfam" id="PF17195">
    <property type="entry name" value="DUF5132"/>
    <property type="match status" value="1"/>
</dbReference>
<dbReference type="EMBL" id="JACCHP010000004">
    <property type="protein sequence ID" value="MBH5397559.1"/>
    <property type="molecule type" value="Genomic_DNA"/>
</dbReference>
<reference evidence="3 4" key="1">
    <citation type="submission" date="2020-07" db="EMBL/GenBank/DDBJ databases">
        <title>Bradyrhizobium diversity isolated from nodules of indigenous legumes of Western Australia.</title>
        <authorList>
            <person name="Klepa M.S."/>
        </authorList>
    </citation>
    <scope>NUCLEOTIDE SEQUENCE [LARGE SCALE GENOMIC DNA]</scope>
    <source>
        <strain evidence="3 4">CNPSo 4010</strain>
    </source>
</reference>